<dbReference type="CDD" id="cd05233">
    <property type="entry name" value="SDR_c"/>
    <property type="match status" value="1"/>
</dbReference>
<dbReference type="GO" id="GO:0032787">
    <property type="term" value="P:monocarboxylic acid metabolic process"/>
    <property type="evidence" value="ECO:0007669"/>
    <property type="project" value="UniProtKB-ARBA"/>
</dbReference>
<dbReference type="InterPro" id="IPR057326">
    <property type="entry name" value="KR_dom"/>
</dbReference>
<dbReference type="Proteomes" id="UP000323380">
    <property type="component" value="Unassembled WGS sequence"/>
</dbReference>
<dbReference type="SUPFAM" id="SSF51735">
    <property type="entry name" value="NAD(P)-binding Rossmann-fold domains"/>
    <property type="match status" value="1"/>
</dbReference>
<dbReference type="SMART" id="SM00822">
    <property type="entry name" value="PKS_KR"/>
    <property type="match status" value="1"/>
</dbReference>
<name>A0A5D0NU51_9ACTN</name>
<gene>
    <name evidence="5" type="ORF">FXF69_03090</name>
</gene>
<evidence type="ECO:0000256" key="2">
    <source>
        <dbReference type="ARBA" id="ARBA00023002"/>
    </source>
</evidence>
<dbReference type="EMBL" id="VSFG01000001">
    <property type="protein sequence ID" value="TYB48220.1"/>
    <property type="molecule type" value="Genomic_DNA"/>
</dbReference>
<dbReference type="InterPro" id="IPR020904">
    <property type="entry name" value="Sc_DH/Rdtase_CS"/>
</dbReference>
<evidence type="ECO:0000313" key="5">
    <source>
        <dbReference type="EMBL" id="TYB48220.1"/>
    </source>
</evidence>
<dbReference type="PANTHER" id="PTHR42879">
    <property type="entry name" value="3-OXOACYL-(ACYL-CARRIER-PROTEIN) REDUCTASE"/>
    <property type="match status" value="1"/>
</dbReference>
<keyword evidence="2" id="KW-0560">Oxidoreductase</keyword>
<dbReference type="PROSITE" id="PS00061">
    <property type="entry name" value="ADH_SHORT"/>
    <property type="match status" value="1"/>
</dbReference>
<feature type="domain" description="Ketoreductase" evidence="4">
    <location>
        <begin position="6"/>
        <end position="175"/>
    </location>
</feature>
<dbReference type="PRINTS" id="PR00081">
    <property type="entry name" value="GDHRDH"/>
</dbReference>
<dbReference type="Gene3D" id="3.40.50.720">
    <property type="entry name" value="NAD(P)-binding Rossmann-like Domain"/>
    <property type="match status" value="1"/>
</dbReference>
<dbReference type="PRINTS" id="PR00080">
    <property type="entry name" value="SDRFAMILY"/>
</dbReference>
<evidence type="ECO:0000313" key="6">
    <source>
        <dbReference type="Proteomes" id="UP000323380"/>
    </source>
</evidence>
<evidence type="ECO:0000256" key="3">
    <source>
        <dbReference type="RuleBase" id="RU000363"/>
    </source>
</evidence>
<organism evidence="5 6">
    <name type="scientific">Actinomadura chibensis</name>
    <dbReference type="NCBI Taxonomy" id="392828"/>
    <lineage>
        <taxon>Bacteria</taxon>
        <taxon>Bacillati</taxon>
        <taxon>Actinomycetota</taxon>
        <taxon>Actinomycetes</taxon>
        <taxon>Streptosporangiales</taxon>
        <taxon>Thermomonosporaceae</taxon>
        <taxon>Actinomadura</taxon>
    </lineage>
</organism>
<proteinExistence type="inferred from homology"/>
<dbReference type="STRING" id="1220554.GCA_001552135_04187"/>
<accession>A0A5D0NU51</accession>
<dbReference type="InterPro" id="IPR050259">
    <property type="entry name" value="SDR"/>
</dbReference>
<dbReference type="RefSeq" id="WP_067893677.1">
    <property type="nucleotide sequence ID" value="NZ_VSFG01000001.1"/>
</dbReference>
<dbReference type="AlphaFoldDB" id="A0A5D0NU51"/>
<dbReference type="InterPro" id="IPR036291">
    <property type="entry name" value="NAD(P)-bd_dom_sf"/>
</dbReference>
<comment type="caution">
    <text evidence="5">The sequence shown here is derived from an EMBL/GenBank/DDBJ whole genome shotgun (WGS) entry which is preliminary data.</text>
</comment>
<dbReference type="Pfam" id="PF00106">
    <property type="entry name" value="adh_short"/>
    <property type="match status" value="1"/>
</dbReference>
<sequence>MTGTVRTCLVTGGSRGIGAAVATRLELEGHRVARVSRTGAGASERSMSVRADLTDDAQLESAIQEVEDRWGPVEVLVANAGAAAESPIVDETDQTWQGLLDLNLSVPFRLMRRTLPAMTAAGWGRIVAIGSVASLRGEPRLGAYTAGKHGLLGLVRSVAAEVAKDGVTVNAVCPGYVDTALTRRTVKEIARRLDESEDRALLRLARRHPIRRLVRPDEVADAVRFCIGNAALNGQSIVLDGGSVQS</sequence>
<dbReference type="GO" id="GO:0016491">
    <property type="term" value="F:oxidoreductase activity"/>
    <property type="evidence" value="ECO:0007669"/>
    <property type="project" value="UniProtKB-KW"/>
</dbReference>
<reference evidence="5 6" key="1">
    <citation type="submission" date="2019-08" db="EMBL/GenBank/DDBJ databases">
        <title>Actinomadura sp. nov. CYP1-5 isolated from mountain soil.</title>
        <authorList>
            <person name="Songsumanus A."/>
            <person name="Kuncharoen N."/>
            <person name="Kudo T."/>
            <person name="Yuki M."/>
            <person name="Igarashi Y."/>
            <person name="Tanasupawat S."/>
        </authorList>
    </citation>
    <scope>NUCLEOTIDE SEQUENCE [LARGE SCALE GENOMIC DNA]</scope>
    <source>
        <strain evidence="5 6">JCM 14158</strain>
    </source>
</reference>
<dbReference type="InterPro" id="IPR002347">
    <property type="entry name" value="SDR_fam"/>
</dbReference>
<protein>
    <submittedName>
        <fullName evidence="5">SDR family oxidoreductase</fullName>
    </submittedName>
</protein>
<keyword evidence="6" id="KW-1185">Reference proteome</keyword>
<evidence type="ECO:0000256" key="1">
    <source>
        <dbReference type="ARBA" id="ARBA00006484"/>
    </source>
</evidence>
<dbReference type="FunFam" id="3.40.50.720:FF:000084">
    <property type="entry name" value="Short-chain dehydrogenase reductase"/>
    <property type="match status" value="1"/>
</dbReference>
<comment type="similarity">
    <text evidence="1 3">Belongs to the short-chain dehydrogenases/reductases (SDR) family.</text>
</comment>
<dbReference type="PANTHER" id="PTHR42879:SF2">
    <property type="entry name" value="3-OXOACYL-[ACYL-CARRIER-PROTEIN] REDUCTASE FABG"/>
    <property type="match status" value="1"/>
</dbReference>
<evidence type="ECO:0000259" key="4">
    <source>
        <dbReference type="SMART" id="SM00822"/>
    </source>
</evidence>